<name>A0A5B7FP82_PORTR</name>
<comment type="caution">
    <text evidence="1">The sequence shown here is derived from an EMBL/GenBank/DDBJ whole genome shotgun (WGS) entry which is preliminary data.</text>
</comment>
<protein>
    <submittedName>
        <fullName evidence="1">Uncharacterized protein</fullName>
    </submittedName>
</protein>
<accession>A0A5B7FP82</accession>
<dbReference type="Proteomes" id="UP000324222">
    <property type="component" value="Unassembled WGS sequence"/>
</dbReference>
<proteinExistence type="predicted"/>
<gene>
    <name evidence="1" type="ORF">E2C01_040814</name>
</gene>
<sequence length="67" mass="7737">MRLPAAVWHLALKDFARVVLVVMGVCDPYVCRRLVGSTFLHQTIVVRWWRWRRPVMAAMRGGDVVMG</sequence>
<evidence type="ECO:0000313" key="1">
    <source>
        <dbReference type="EMBL" id="MPC47079.1"/>
    </source>
</evidence>
<organism evidence="1 2">
    <name type="scientific">Portunus trituberculatus</name>
    <name type="common">Swimming crab</name>
    <name type="synonym">Neptunus trituberculatus</name>
    <dbReference type="NCBI Taxonomy" id="210409"/>
    <lineage>
        <taxon>Eukaryota</taxon>
        <taxon>Metazoa</taxon>
        <taxon>Ecdysozoa</taxon>
        <taxon>Arthropoda</taxon>
        <taxon>Crustacea</taxon>
        <taxon>Multicrustacea</taxon>
        <taxon>Malacostraca</taxon>
        <taxon>Eumalacostraca</taxon>
        <taxon>Eucarida</taxon>
        <taxon>Decapoda</taxon>
        <taxon>Pleocyemata</taxon>
        <taxon>Brachyura</taxon>
        <taxon>Eubrachyura</taxon>
        <taxon>Portunoidea</taxon>
        <taxon>Portunidae</taxon>
        <taxon>Portuninae</taxon>
        <taxon>Portunus</taxon>
    </lineage>
</organism>
<evidence type="ECO:0000313" key="2">
    <source>
        <dbReference type="Proteomes" id="UP000324222"/>
    </source>
</evidence>
<keyword evidence="2" id="KW-1185">Reference proteome</keyword>
<dbReference type="AlphaFoldDB" id="A0A5B7FP82"/>
<reference evidence="1 2" key="1">
    <citation type="submission" date="2019-05" db="EMBL/GenBank/DDBJ databases">
        <title>Another draft genome of Portunus trituberculatus and its Hox gene families provides insights of decapod evolution.</title>
        <authorList>
            <person name="Jeong J.-H."/>
            <person name="Song I."/>
            <person name="Kim S."/>
            <person name="Choi T."/>
            <person name="Kim D."/>
            <person name="Ryu S."/>
            <person name="Kim W."/>
        </authorList>
    </citation>
    <scope>NUCLEOTIDE SEQUENCE [LARGE SCALE GENOMIC DNA]</scope>
    <source>
        <tissue evidence="1">Muscle</tissue>
    </source>
</reference>
<dbReference type="EMBL" id="VSRR010007536">
    <property type="protein sequence ID" value="MPC47079.1"/>
    <property type="molecule type" value="Genomic_DNA"/>
</dbReference>